<evidence type="ECO:0000313" key="1">
    <source>
        <dbReference type="EMBL" id="DAF91008.1"/>
    </source>
</evidence>
<sequence>MQKIEDIELYKDMMCPFCEHYKTNFEECEIRKCVDGTIKCCEYERNKKLKREIFNEKVVF</sequence>
<organism evidence="1">
    <name type="scientific">Siphoviridae sp. ctYM922</name>
    <dbReference type="NCBI Taxonomy" id="2825547"/>
    <lineage>
        <taxon>Viruses</taxon>
        <taxon>Duplodnaviria</taxon>
        <taxon>Heunggongvirae</taxon>
        <taxon>Uroviricota</taxon>
        <taxon>Caudoviricetes</taxon>
    </lineage>
</organism>
<dbReference type="EMBL" id="BK016042">
    <property type="protein sequence ID" value="DAF91008.1"/>
    <property type="molecule type" value="Genomic_DNA"/>
</dbReference>
<protein>
    <submittedName>
        <fullName evidence="1">50S ribosomal subunit</fullName>
    </submittedName>
</protein>
<proteinExistence type="predicted"/>
<reference evidence="1" key="1">
    <citation type="journal article" date="2021" name="Proc. Natl. Acad. Sci. U.S.A.">
        <title>A Catalog of Tens of Thousands of Viruses from Human Metagenomes Reveals Hidden Associations with Chronic Diseases.</title>
        <authorList>
            <person name="Tisza M.J."/>
            <person name="Buck C.B."/>
        </authorList>
    </citation>
    <scope>NUCLEOTIDE SEQUENCE</scope>
    <source>
        <strain evidence="1">CtYM922</strain>
    </source>
</reference>
<accession>A0A8S5U973</accession>
<name>A0A8S5U973_9CAUD</name>